<dbReference type="EMBL" id="UINC01010834">
    <property type="protein sequence ID" value="SVA48048.1"/>
    <property type="molecule type" value="Genomic_DNA"/>
</dbReference>
<dbReference type="InterPro" id="IPR006674">
    <property type="entry name" value="HD_domain"/>
</dbReference>
<dbReference type="InterPro" id="IPR023023">
    <property type="entry name" value="dNTPase_2"/>
</dbReference>
<dbReference type="PANTHER" id="PTHR11373:SF43">
    <property type="entry name" value="DEOXYGUANOSINETRIPHOSPHATE TRIPHOSPHOHYDROLASE-LIKE PROTEIN"/>
    <property type="match status" value="1"/>
</dbReference>
<reference evidence="3" key="1">
    <citation type="submission" date="2018-05" db="EMBL/GenBank/DDBJ databases">
        <authorList>
            <person name="Lanie J.A."/>
            <person name="Ng W.-L."/>
            <person name="Kazmierczak K.M."/>
            <person name="Andrzejewski T.M."/>
            <person name="Davidsen T.M."/>
            <person name="Wayne K.J."/>
            <person name="Tettelin H."/>
            <person name="Glass J.I."/>
            <person name="Rusch D."/>
            <person name="Podicherti R."/>
            <person name="Tsui H.-C.T."/>
            <person name="Winkler M.E."/>
        </authorList>
    </citation>
    <scope>NUCLEOTIDE SEQUENCE</scope>
</reference>
<evidence type="ECO:0000259" key="2">
    <source>
        <dbReference type="PROSITE" id="PS51831"/>
    </source>
</evidence>
<dbReference type="NCBIfam" id="TIGR01353">
    <property type="entry name" value="dGTP_triPase"/>
    <property type="match status" value="1"/>
</dbReference>
<protein>
    <recommendedName>
        <fullName evidence="2">HD domain-containing protein</fullName>
    </recommendedName>
</protein>
<evidence type="ECO:0000313" key="3">
    <source>
        <dbReference type="EMBL" id="SVA48048.1"/>
    </source>
</evidence>
<dbReference type="CDD" id="cd00077">
    <property type="entry name" value="HDc"/>
    <property type="match status" value="1"/>
</dbReference>
<dbReference type="InterPro" id="IPR003607">
    <property type="entry name" value="HD/PDEase_dom"/>
</dbReference>
<dbReference type="NCBIfam" id="NF002326">
    <property type="entry name" value="PRK01286.1-1"/>
    <property type="match status" value="1"/>
</dbReference>
<dbReference type="Pfam" id="PF01966">
    <property type="entry name" value="HD"/>
    <property type="match status" value="1"/>
</dbReference>
<dbReference type="InterPro" id="IPR026875">
    <property type="entry name" value="PHydrolase_assoc_dom"/>
</dbReference>
<dbReference type="InterPro" id="IPR006261">
    <property type="entry name" value="dGTPase"/>
</dbReference>
<name>A0A381W7S8_9ZZZZ</name>
<proteinExistence type="inferred from homology"/>
<sequence length="375" mass="43757">MVNSLSANPLKSKGRLYEEFEEETSRTPIERDRDRIIHSSSFRKLKHKTQVFIESDSDYYRTRLTHSLEVAQISRSLCRAMNLNEDLGEVVSLAHDLGHPPFGHNGEKALNMSMNNFGGFNHNDQTLRVITKIEKRHPEFDGLNLTWESLEGIVKHNGIMKNNIPFHINSYNKLHNLSLNKNPHLESQIAAIADDVAYNNHDVEDALRAGLINLQSLSNVKYFQEIIKELKERYPDIEDNLLTYQMLRVSISKMIKDIIKNSNNNISQLKIKTNNDIFNHSHFLISMSKNMKIDSLKISEFLYKNVYNHPKLIKKRTNAENIILKLFEYFQKNFDQLPIDWLSKNNIQNKHRIICDYISGMTDRYASNLYKSLYD</sequence>
<dbReference type="AlphaFoldDB" id="A0A381W7S8"/>
<keyword evidence="1" id="KW-0378">Hydrolase</keyword>
<dbReference type="Gene3D" id="1.10.3210.10">
    <property type="entry name" value="Hypothetical protein af1432"/>
    <property type="match status" value="1"/>
</dbReference>
<dbReference type="GO" id="GO:0008832">
    <property type="term" value="F:dGTPase activity"/>
    <property type="evidence" value="ECO:0007669"/>
    <property type="project" value="TreeGrafter"/>
</dbReference>
<dbReference type="Pfam" id="PF13286">
    <property type="entry name" value="HD_assoc"/>
    <property type="match status" value="1"/>
</dbReference>
<dbReference type="PROSITE" id="PS51831">
    <property type="entry name" value="HD"/>
    <property type="match status" value="1"/>
</dbReference>
<dbReference type="SUPFAM" id="SSF109604">
    <property type="entry name" value="HD-domain/PDEase-like"/>
    <property type="match status" value="1"/>
</dbReference>
<dbReference type="GO" id="GO:0006203">
    <property type="term" value="P:dGTP catabolic process"/>
    <property type="evidence" value="ECO:0007669"/>
    <property type="project" value="TreeGrafter"/>
</dbReference>
<dbReference type="InterPro" id="IPR050135">
    <property type="entry name" value="dGTPase-like"/>
</dbReference>
<dbReference type="HAMAP" id="MF_01212">
    <property type="entry name" value="dGTPase_type2"/>
    <property type="match status" value="1"/>
</dbReference>
<accession>A0A381W7S8</accession>
<dbReference type="SMART" id="SM00471">
    <property type="entry name" value="HDc"/>
    <property type="match status" value="1"/>
</dbReference>
<feature type="domain" description="HD" evidence="2">
    <location>
        <begin position="63"/>
        <end position="199"/>
    </location>
</feature>
<gene>
    <name evidence="3" type="ORF">METZ01_LOCUS100902</name>
</gene>
<organism evidence="3">
    <name type="scientific">marine metagenome</name>
    <dbReference type="NCBI Taxonomy" id="408172"/>
    <lineage>
        <taxon>unclassified sequences</taxon>
        <taxon>metagenomes</taxon>
        <taxon>ecological metagenomes</taxon>
    </lineage>
</organism>
<dbReference type="PANTHER" id="PTHR11373">
    <property type="entry name" value="DEOXYNUCLEOSIDE TRIPHOSPHATE TRIPHOSPHOHYDROLASE"/>
    <property type="match status" value="1"/>
</dbReference>
<evidence type="ECO:0000256" key="1">
    <source>
        <dbReference type="ARBA" id="ARBA00022801"/>
    </source>
</evidence>